<sequence>MKKVRFKWIWDVVFYVIIVTFLLGIGLFAFMQTQNRSVNGYRIFGVLTDSMIAPNNTLKEGGFRSGDILVVKEVEPSNLKVGDVVTMRLSSSTNTEDETNYLTHRIIKIDSSDSNNYQITTQGDANRSPDRPTSANDIVGKEVFRIPAVGGWLLFIREHLFLSLIIFIAGLALFWGIKQLFSKDFASDKE</sequence>
<dbReference type="AlphaFoldDB" id="S0KMM0"/>
<dbReference type="GO" id="GO:0016020">
    <property type="term" value="C:membrane"/>
    <property type="evidence" value="ECO:0007669"/>
    <property type="project" value="UniProtKB-UniRule"/>
</dbReference>
<dbReference type="InterPro" id="IPR001733">
    <property type="entry name" value="Peptidase_S26B"/>
</dbReference>
<dbReference type="RefSeq" id="WP_016186410.1">
    <property type="nucleotide sequence ID" value="NZ_ASWO01000007.1"/>
</dbReference>
<keyword evidence="4" id="KW-1185">Reference proteome</keyword>
<dbReference type="PATRIC" id="fig|1140003.3.peg.1907"/>
<dbReference type="GO" id="GO:0009003">
    <property type="term" value="F:signal peptidase activity"/>
    <property type="evidence" value="ECO:0007669"/>
    <property type="project" value="UniProtKB-EC"/>
</dbReference>
<gene>
    <name evidence="3" type="ORF">I573_02105</name>
</gene>
<dbReference type="NCBIfam" id="TIGR02228">
    <property type="entry name" value="sigpep_I_arch"/>
    <property type="match status" value="1"/>
</dbReference>
<dbReference type="GO" id="GO:0004252">
    <property type="term" value="F:serine-type endopeptidase activity"/>
    <property type="evidence" value="ECO:0007669"/>
    <property type="project" value="UniProtKB-UniRule"/>
</dbReference>
<dbReference type="EC" id="3.4.21.89" evidence="1"/>
<feature type="transmembrane region" description="Helical" evidence="2">
    <location>
        <begin position="12"/>
        <end position="31"/>
    </location>
</feature>
<name>S0KMM0_9ENTE</name>
<protein>
    <recommendedName>
        <fullName evidence="1">Signal peptidase I</fullName>
        <ecNumber evidence="1">3.4.21.89</ecNumber>
    </recommendedName>
</protein>
<dbReference type="GO" id="GO:0006465">
    <property type="term" value="P:signal peptide processing"/>
    <property type="evidence" value="ECO:0007669"/>
    <property type="project" value="UniProtKB-UniRule"/>
</dbReference>
<comment type="caution">
    <text evidence="3">The sequence shown here is derived from an EMBL/GenBank/DDBJ whole genome shotgun (WGS) entry which is preliminary data.</text>
</comment>
<dbReference type="EMBL" id="ASWO01000007">
    <property type="protein sequence ID" value="EOT82992.1"/>
    <property type="molecule type" value="Genomic_DNA"/>
</dbReference>
<reference evidence="3 4" key="1">
    <citation type="submission" date="2013-03" db="EMBL/GenBank/DDBJ databases">
        <title>The Genome Sequence of Enterococcus sulfureus ATCC_49903 (PacBio/Illumina hybrid assembly).</title>
        <authorList>
            <consortium name="The Broad Institute Genomics Platform"/>
            <consortium name="The Broad Institute Genome Sequencing Center for Infectious Disease"/>
            <person name="Earl A."/>
            <person name="Russ C."/>
            <person name="Gilmore M."/>
            <person name="Surin D."/>
            <person name="Walker B."/>
            <person name="Young S."/>
            <person name="Zeng Q."/>
            <person name="Gargeya S."/>
            <person name="Fitzgerald M."/>
            <person name="Haas B."/>
            <person name="Abouelleil A."/>
            <person name="Allen A.W."/>
            <person name="Alvarado L."/>
            <person name="Arachchi H.M."/>
            <person name="Berlin A.M."/>
            <person name="Chapman S.B."/>
            <person name="Gainer-Dewar J."/>
            <person name="Goldberg J."/>
            <person name="Griggs A."/>
            <person name="Gujja S."/>
            <person name="Hansen M."/>
            <person name="Howarth C."/>
            <person name="Imamovic A."/>
            <person name="Ireland A."/>
            <person name="Larimer J."/>
            <person name="McCowan C."/>
            <person name="Murphy C."/>
            <person name="Pearson M."/>
            <person name="Poon T.W."/>
            <person name="Priest M."/>
            <person name="Roberts A."/>
            <person name="Saif S."/>
            <person name="Shea T."/>
            <person name="Sisk P."/>
            <person name="Sykes S."/>
            <person name="Wortman J."/>
            <person name="Nusbaum C."/>
            <person name="Birren B."/>
        </authorList>
    </citation>
    <scope>NUCLEOTIDE SEQUENCE [LARGE SCALE GENOMIC DNA]</scope>
    <source>
        <strain evidence="3 4">ATCC 49903</strain>
    </source>
</reference>
<feature type="transmembrane region" description="Helical" evidence="2">
    <location>
        <begin position="160"/>
        <end position="177"/>
    </location>
</feature>
<dbReference type="PANTHER" id="PTHR10806:SF6">
    <property type="entry name" value="SIGNAL PEPTIDASE COMPLEX CATALYTIC SUBUNIT SEC11"/>
    <property type="match status" value="1"/>
</dbReference>
<dbReference type="PANTHER" id="PTHR10806">
    <property type="entry name" value="SIGNAL PEPTIDASE COMPLEX CATALYTIC SUBUNIT SEC11"/>
    <property type="match status" value="1"/>
</dbReference>
<evidence type="ECO:0000256" key="2">
    <source>
        <dbReference type="SAM" id="Phobius"/>
    </source>
</evidence>
<accession>S0KMM0</accession>
<keyword evidence="2" id="KW-1133">Transmembrane helix</keyword>
<organism evidence="3 4">
    <name type="scientific">Enterococcus sulfureus ATCC 49903</name>
    <dbReference type="NCBI Taxonomy" id="1140003"/>
    <lineage>
        <taxon>Bacteria</taxon>
        <taxon>Bacillati</taxon>
        <taxon>Bacillota</taxon>
        <taxon>Bacilli</taxon>
        <taxon>Lactobacillales</taxon>
        <taxon>Enterococcaceae</taxon>
        <taxon>Enterococcus</taxon>
    </lineage>
</organism>
<dbReference type="STRING" id="1140003.OMY_01978"/>
<dbReference type="Proteomes" id="UP000015961">
    <property type="component" value="Unassembled WGS sequence"/>
</dbReference>
<keyword evidence="2" id="KW-0472">Membrane</keyword>
<evidence type="ECO:0000256" key="1">
    <source>
        <dbReference type="NCBIfam" id="TIGR02228"/>
    </source>
</evidence>
<evidence type="ECO:0000313" key="3">
    <source>
        <dbReference type="EMBL" id="EOT82992.1"/>
    </source>
</evidence>
<keyword evidence="2" id="KW-0812">Transmembrane</keyword>
<dbReference type="OrthoDB" id="1648066at2"/>
<proteinExistence type="predicted"/>
<evidence type="ECO:0000313" key="4">
    <source>
        <dbReference type="Proteomes" id="UP000015961"/>
    </source>
</evidence>
<dbReference type="eggNOG" id="COG0681">
    <property type="taxonomic scope" value="Bacteria"/>
</dbReference>